<dbReference type="RefSeq" id="WP_379979601.1">
    <property type="nucleotide sequence ID" value="NZ_JBHSFV010000008.1"/>
</dbReference>
<sequence>MKINKIILVILLCISATSYAQVGINTTEPTSTLDVNGTIRVRSMIVNEQANPRFVVGSDVNGNLINLELGDNLYIDGNVIRQRTYQTIGEVEIIDDSGNADDVNLVIWPGGTNSDRSVIKISPNSGGNLIITGIDVSGAGGPLLADGKTFYIMAVSGNIRFMSEDPNSAQENQFLLSGGAALIIEQYEMVQVMYDASLGAGTPGRWIIMSKN</sequence>
<comment type="caution">
    <text evidence="2">The sequence shown here is derived from an EMBL/GenBank/DDBJ whole genome shotgun (WGS) entry which is preliminary data.</text>
</comment>
<gene>
    <name evidence="2" type="ORF">ACFO3O_13315</name>
</gene>
<evidence type="ECO:0000313" key="3">
    <source>
        <dbReference type="Proteomes" id="UP001596043"/>
    </source>
</evidence>
<reference evidence="3" key="1">
    <citation type="journal article" date="2019" name="Int. J. Syst. Evol. Microbiol.">
        <title>The Global Catalogue of Microorganisms (GCM) 10K type strain sequencing project: providing services to taxonomists for standard genome sequencing and annotation.</title>
        <authorList>
            <consortium name="The Broad Institute Genomics Platform"/>
            <consortium name="The Broad Institute Genome Sequencing Center for Infectious Disease"/>
            <person name="Wu L."/>
            <person name="Ma J."/>
        </authorList>
    </citation>
    <scope>NUCLEOTIDE SEQUENCE [LARGE SCALE GENOMIC DNA]</scope>
    <source>
        <strain evidence="3">YJ-61-S</strain>
    </source>
</reference>
<feature type="chain" id="PRO_5046910453" evidence="1">
    <location>
        <begin position="21"/>
        <end position="212"/>
    </location>
</feature>
<feature type="signal peptide" evidence="1">
    <location>
        <begin position="1"/>
        <end position="20"/>
    </location>
</feature>
<protein>
    <submittedName>
        <fullName evidence="2">Uncharacterized protein</fullName>
    </submittedName>
</protein>
<evidence type="ECO:0000256" key="1">
    <source>
        <dbReference type="SAM" id="SignalP"/>
    </source>
</evidence>
<name>A0ABV9I079_9FLAO</name>
<dbReference type="EMBL" id="JBHSFV010000008">
    <property type="protein sequence ID" value="MFC4634894.1"/>
    <property type="molecule type" value="Genomic_DNA"/>
</dbReference>
<keyword evidence="3" id="KW-1185">Reference proteome</keyword>
<dbReference type="Proteomes" id="UP001596043">
    <property type="component" value="Unassembled WGS sequence"/>
</dbReference>
<keyword evidence="1" id="KW-0732">Signal</keyword>
<evidence type="ECO:0000313" key="2">
    <source>
        <dbReference type="EMBL" id="MFC4634894.1"/>
    </source>
</evidence>
<accession>A0ABV9I079</accession>
<proteinExistence type="predicted"/>
<organism evidence="2 3">
    <name type="scientific">Dokdonia ponticola</name>
    <dbReference type="NCBI Taxonomy" id="2041041"/>
    <lineage>
        <taxon>Bacteria</taxon>
        <taxon>Pseudomonadati</taxon>
        <taxon>Bacteroidota</taxon>
        <taxon>Flavobacteriia</taxon>
        <taxon>Flavobacteriales</taxon>
        <taxon>Flavobacteriaceae</taxon>
        <taxon>Dokdonia</taxon>
    </lineage>
</organism>